<evidence type="ECO:0000313" key="3">
    <source>
        <dbReference type="Proteomes" id="UP001595681"/>
    </source>
</evidence>
<proteinExistence type="predicted"/>
<evidence type="ECO:0000313" key="2">
    <source>
        <dbReference type="EMBL" id="MFC3444065.1"/>
    </source>
</evidence>
<keyword evidence="3" id="KW-1185">Reference proteome</keyword>
<evidence type="ECO:0000256" key="1">
    <source>
        <dbReference type="SAM" id="Phobius"/>
    </source>
</evidence>
<dbReference type="RefSeq" id="WP_380798965.1">
    <property type="nucleotide sequence ID" value="NZ_JBHRVU010000005.1"/>
</dbReference>
<dbReference type="Proteomes" id="UP001595681">
    <property type="component" value="Unassembled WGS sequence"/>
</dbReference>
<comment type="caution">
    <text evidence="2">The sequence shown here is derived from an EMBL/GenBank/DDBJ whole genome shotgun (WGS) entry which is preliminary data.</text>
</comment>
<name>A0ABV7NNR4_9SPHN</name>
<reference evidence="3" key="1">
    <citation type="journal article" date="2019" name="Int. J. Syst. Evol. Microbiol.">
        <title>The Global Catalogue of Microorganisms (GCM) 10K type strain sequencing project: providing services to taxonomists for standard genome sequencing and annotation.</title>
        <authorList>
            <consortium name="The Broad Institute Genomics Platform"/>
            <consortium name="The Broad Institute Genome Sequencing Center for Infectious Disease"/>
            <person name="Wu L."/>
            <person name="Ma J."/>
        </authorList>
    </citation>
    <scope>NUCLEOTIDE SEQUENCE [LARGE SCALE GENOMIC DNA]</scope>
    <source>
        <strain evidence="3">CCM 7491</strain>
    </source>
</reference>
<dbReference type="EMBL" id="JBHRVU010000005">
    <property type="protein sequence ID" value="MFC3444065.1"/>
    <property type="molecule type" value="Genomic_DNA"/>
</dbReference>
<gene>
    <name evidence="2" type="ORF">ACFOKF_23225</name>
</gene>
<keyword evidence="1" id="KW-0812">Transmembrane</keyword>
<protein>
    <submittedName>
        <fullName evidence="2">Uncharacterized protein</fullName>
    </submittedName>
</protein>
<keyword evidence="1" id="KW-1133">Transmembrane helix</keyword>
<feature type="transmembrane region" description="Helical" evidence="1">
    <location>
        <begin position="34"/>
        <end position="56"/>
    </location>
</feature>
<sequence length="81" mass="8429">MAAVLIASMASPGLAGDYVYFGEMRQTLSASQGLFVLPVAGLIGGVAGGCFSRLMLSAGRTPFRPVARLRSRRFCSPGYAA</sequence>
<accession>A0ABV7NNR4</accession>
<keyword evidence="1" id="KW-0472">Membrane</keyword>
<organism evidence="2 3">
    <name type="scientific">Sphingobium rhizovicinum</name>
    <dbReference type="NCBI Taxonomy" id="432308"/>
    <lineage>
        <taxon>Bacteria</taxon>
        <taxon>Pseudomonadati</taxon>
        <taxon>Pseudomonadota</taxon>
        <taxon>Alphaproteobacteria</taxon>
        <taxon>Sphingomonadales</taxon>
        <taxon>Sphingomonadaceae</taxon>
        <taxon>Sphingobium</taxon>
    </lineage>
</organism>